<evidence type="ECO:0000256" key="4">
    <source>
        <dbReference type="RuleBase" id="RU362057"/>
    </source>
</evidence>
<dbReference type="CDD" id="cd03784">
    <property type="entry name" value="GT1_Gtf-like"/>
    <property type="match status" value="1"/>
</dbReference>
<evidence type="ECO:0000256" key="2">
    <source>
        <dbReference type="ARBA" id="ARBA00022679"/>
    </source>
</evidence>
<keyword evidence="6" id="KW-1185">Reference proteome</keyword>
<name>A0AAV9FI80_ACOCL</name>
<keyword evidence="2 3" id="KW-0808">Transferase</keyword>
<reference evidence="5" key="2">
    <citation type="submission" date="2023-06" db="EMBL/GenBank/DDBJ databases">
        <authorList>
            <person name="Ma L."/>
            <person name="Liu K.-W."/>
            <person name="Li Z."/>
            <person name="Hsiao Y.-Y."/>
            <person name="Qi Y."/>
            <person name="Fu T."/>
            <person name="Tang G."/>
            <person name="Zhang D."/>
            <person name="Sun W.-H."/>
            <person name="Liu D.-K."/>
            <person name="Li Y."/>
            <person name="Chen G.-Z."/>
            <person name="Liu X.-D."/>
            <person name="Liao X.-Y."/>
            <person name="Jiang Y.-T."/>
            <person name="Yu X."/>
            <person name="Hao Y."/>
            <person name="Huang J."/>
            <person name="Zhao X.-W."/>
            <person name="Ke S."/>
            <person name="Chen Y.-Y."/>
            <person name="Wu W.-L."/>
            <person name="Hsu J.-L."/>
            <person name="Lin Y.-F."/>
            <person name="Huang M.-D."/>
            <person name="Li C.-Y."/>
            <person name="Huang L."/>
            <person name="Wang Z.-W."/>
            <person name="Zhao X."/>
            <person name="Zhong W.-Y."/>
            <person name="Peng D.-H."/>
            <person name="Ahmad S."/>
            <person name="Lan S."/>
            <person name="Zhang J.-S."/>
            <person name="Tsai W.-C."/>
            <person name="Van De Peer Y."/>
            <person name="Liu Z.-J."/>
        </authorList>
    </citation>
    <scope>NUCLEOTIDE SEQUENCE</scope>
    <source>
        <strain evidence="5">CP</strain>
        <tissue evidence="5">Leaves</tissue>
    </source>
</reference>
<proteinExistence type="inferred from homology"/>
<organism evidence="5 6">
    <name type="scientific">Acorus calamus</name>
    <name type="common">Sweet flag</name>
    <dbReference type="NCBI Taxonomy" id="4465"/>
    <lineage>
        <taxon>Eukaryota</taxon>
        <taxon>Viridiplantae</taxon>
        <taxon>Streptophyta</taxon>
        <taxon>Embryophyta</taxon>
        <taxon>Tracheophyta</taxon>
        <taxon>Spermatophyta</taxon>
        <taxon>Magnoliopsida</taxon>
        <taxon>Liliopsida</taxon>
        <taxon>Acoraceae</taxon>
        <taxon>Acorus</taxon>
    </lineage>
</organism>
<evidence type="ECO:0000313" key="5">
    <source>
        <dbReference type="EMBL" id="KAK1324307.1"/>
    </source>
</evidence>
<dbReference type="PANTHER" id="PTHR11926">
    <property type="entry name" value="GLUCOSYL/GLUCURONOSYL TRANSFERASES"/>
    <property type="match status" value="1"/>
</dbReference>
<keyword evidence="3" id="KW-0328">Glycosyltransferase</keyword>
<dbReference type="InterPro" id="IPR002213">
    <property type="entry name" value="UDP_glucos_trans"/>
</dbReference>
<dbReference type="GO" id="GO:0080044">
    <property type="term" value="F:quercetin 7-O-glucosyltransferase activity"/>
    <property type="evidence" value="ECO:0007669"/>
    <property type="project" value="TreeGrafter"/>
</dbReference>
<dbReference type="EMBL" id="JAUJYO010000001">
    <property type="protein sequence ID" value="KAK1324307.1"/>
    <property type="molecule type" value="Genomic_DNA"/>
</dbReference>
<reference evidence="5" key="1">
    <citation type="journal article" date="2023" name="Nat. Commun.">
        <title>Diploid and tetraploid genomes of Acorus and the evolution of monocots.</title>
        <authorList>
            <person name="Ma L."/>
            <person name="Liu K.W."/>
            <person name="Li Z."/>
            <person name="Hsiao Y.Y."/>
            <person name="Qi Y."/>
            <person name="Fu T."/>
            <person name="Tang G.D."/>
            <person name="Zhang D."/>
            <person name="Sun W.H."/>
            <person name="Liu D.K."/>
            <person name="Li Y."/>
            <person name="Chen G.Z."/>
            <person name="Liu X.D."/>
            <person name="Liao X.Y."/>
            <person name="Jiang Y.T."/>
            <person name="Yu X."/>
            <person name="Hao Y."/>
            <person name="Huang J."/>
            <person name="Zhao X.W."/>
            <person name="Ke S."/>
            <person name="Chen Y.Y."/>
            <person name="Wu W.L."/>
            <person name="Hsu J.L."/>
            <person name="Lin Y.F."/>
            <person name="Huang M.D."/>
            <person name="Li C.Y."/>
            <person name="Huang L."/>
            <person name="Wang Z.W."/>
            <person name="Zhao X."/>
            <person name="Zhong W.Y."/>
            <person name="Peng D.H."/>
            <person name="Ahmad S."/>
            <person name="Lan S."/>
            <person name="Zhang J.S."/>
            <person name="Tsai W.C."/>
            <person name="Van de Peer Y."/>
            <person name="Liu Z.J."/>
        </authorList>
    </citation>
    <scope>NUCLEOTIDE SEQUENCE</scope>
    <source>
        <strain evidence="5">CP</strain>
    </source>
</reference>
<comment type="similarity">
    <text evidence="1 3">Belongs to the UDP-glycosyltransferase family.</text>
</comment>
<dbReference type="SUPFAM" id="SSF53756">
    <property type="entry name" value="UDP-Glycosyltransferase/glycogen phosphorylase"/>
    <property type="match status" value="1"/>
</dbReference>
<dbReference type="AlphaFoldDB" id="A0AAV9FI80"/>
<dbReference type="FunFam" id="3.40.50.2000:FF:000060">
    <property type="entry name" value="Glycosyltransferase"/>
    <property type="match status" value="1"/>
</dbReference>
<dbReference type="EC" id="2.4.1.-" evidence="4"/>
<protein>
    <recommendedName>
        <fullName evidence="4">Glycosyltransferase</fullName>
        <ecNumber evidence="4">2.4.1.-</ecNumber>
    </recommendedName>
</protein>
<evidence type="ECO:0000313" key="6">
    <source>
        <dbReference type="Proteomes" id="UP001180020"/>
    </source>
</evidence>
<sequence length="466" mass="51414">MVEGRPRIVFVPYPAQGHITPMFHLAHAMHHQHGFEAILVNPNFIHNRLIASSSGATDDPDNHGVTYANIPDGLHDGESIDFFSISHAMENHMPCHLERLLKSFETVGGVSCVVVDLLASWAVGVAERCGIPVAGFWPAMLGTYRLISGVPGMICRGLIDKNGTPLQEGATNFIKGQPKLNPEELPWLIGSPSSRRSRFAFWLRTIDRCKSLRWLILNSFHGEETNTENPLSSPRIFHVGPLPTHSLTPTLWCKDSICIEWLDKQSPSSVVYVSFGSWVDPIGDDKVAELALGLEASGKPFLWVLSTAWRSGLPEGYLDRVKGRGMLVSWAPQRDVLGHGAVGCYLMHCGWNSTIEAVERGKRLLCYPVAGDQFLNCAYIVDVWKVGVRLGKLERGEVEEGVKRLMDGCCGDGEGGEMMWRVMALKEQMMGRCGRLGADAELNAFVDALANWTLDECVKLSCFSSL</sequence>
<evidence type="ECO:0000256" key="3">
    <source>
        <dbReference type="RuleBase" id="RU003718"/>
    </source>
</evidence>
<evidence type="ECO:0000256" key="1">
    <source>
        <dbReference type="ARBA" id="ARBA00009995"/>
    </source>
</evidence>
<dbReference type="PANTHER" id="PTHR11926:SF1402">
    <property type="entry name" value="GLYCOSYLTRANSFERASE"/>
    <property type="match status" value="1"/>
</dbReference>
<dbReference type="Pfam" id="PF00201">
    <property type="entry name" value="UDPGT"/>
    <property type="match status" value="1"/>
</dbReference>
<dbReference type="GO" id="GO:0080043">
    <property type="term" value="F:quercetin 3-O-glucosyltransferase activity"/>
    <property type="evidence" value="ECO:0007669"/>
    <property type="project" value="TreeGrafter"/>
</dbReference>
<accession>A0AAV9FI80</accession>
<comment type="caution">
    <text evidence="5">The sequence shown here is derived from an EMBL/GenBank/DDBJ whole genome shotgun (WGS) entry which is preliminary data.</text>
</comment>
<dbReference type="Gene3D" id="3.40.50.2000">
    <property type="entry name" value="Glycogen Phosphorylase B"/>
    <property type="match status" value="2"/>
</dbReference>
<dbReference type="Proteomes" id="UP001180020">
    <property type="component" value="Unassembled WGS sequence"/>
</dbReference>
<dbReference type="PROSITE" id="PS00375">
    <property type="entry name" value="UDPGT"/>
    <property type="match status" value="1"/>
</dbReference>
<dbReference type="InterPro" id="IPR035595">
    <property type="entry name" value="UDP_glycos_trans_CS"/>
</dbReference>
<gene>
    <name evidence="5" type="primary">UGT82A1</name>
    <name evidence="5" type="ORF">QJS10_CPA01g01777</name>
</gene>